<dbReference type="Proteomes" id="UP001595816">
    <property type="component" value="Unassembled WGS sequence"/>
</dbReference>
<comment type="caution">
    <text evidence="1">The sequence shown here is derived from an EMBL/GenBank/DDBJ whole genome shotgun (WGS) entry which is preliminary data.</text>
</comment>
<name>A0ABV8LMU0_9ACTN</name>
<evidence type="ECO:0000313" key="2">
    <source>
        <dbReference type="Proteomes" id="UP001595816"/>
    </source>
</evidence>
<keyword evidence="2" id="KW-1185">Reference proteome</keyword>
<protein>
    <submittedName>
        <fullName evidence="1">Uncharacterized protein</fullName>
    </submittedName>
</protein>
<reference evidence="2" key="1">
    <citation type="journal article" date="2019" name="Int. J. Syst. Evol. Microbiol.">
        <title>The Global Catalogue of Microorganisms (GCM) 10K type strain sequencing project: providing services to taxonomists for standard genome sequencing and annotation.</title>
        <authorList>
            <consortium name="The Broad Institute Genomics Platform"/>
            <consortium name="The Broad Institute Genome Sequencing Center for Infectious Disease"/>
            <person name="Wu L."/>
            <person name="Ma J."/>
        </authorList>
    </citation>
    <scope>NUCLEOTIDE SEQUENCE [LARGE SCALE GENOMIC DNA]</scope>
    <source>
        <strain evidence="2">CGMCC 4.7289</strain>
    </source>
</reference>
<organism evidence="1 2">
    <name type="scientific">Hamadaea flava</name>
    <dbReference type="NCBI Taxonomy" id="1742688"/>
    <lineage>
        <taxon>Bacteria</taxon>
        <taxon>Bacillati</taxon>
        <taxon>Actinomycetota</taxon>
        <taxon>Actinomycetes</taxon>
        <taxon>Micromonosporales</taxon>
        <taxon>Micromonosporaceae</taxon>
        <taxon>Hamadaea</taxon>
    </lineage>
</organism>
<evidence type="ECO:0000313" key="1">
    <source>
        <dbReference type="EMBL" id="MFC4131084.1"/>
    </source>
</evidence>
<proteinExistence type="predicted"/>
<dbReference type="RefSeq" id="WP_253754275.1">
    <property type="nucleotide sequence ID" value="NZ_JAMZDZ010000001.1"/>
</dbReference>
<sequence>MSIVAGDEERAVKAVLDQSFDALAETGRRALSLLGFVPGTDFTAELLAVLCEGSPLTAVAILEASPPPTWWSRCRRTVTPSMIW</sequence>
<accession>A0ABV8LMU0</accession>
<dbReference type="EMBL" id="JBHSAY010000006">
    <property type="protein sequence ID" value="MFC4131084.1"/>
    <property type="molecule type" value="Genomic_DNA"/>
</dbReference>
<gene>
    <name evidence="1" type="ORF">ACFOZ4_10770</name>
</gene>